<dbReference type="SUPFAM" id="SSF75304">
    <property type="entry name" value="Amidase signature (AS) enzymes"/>
    <property type="match status" value="1"/>
</dbReference>
<dbReference type="InterPro" id="IPR036928">
    <property type="entry name" value="AS_sf"/>
</dbReference>
<comment type="similarity">
    <text evidence="1">Belongs to the amidase family.</text>
</comment>
<keyword evidence="2" id="KW-0378">Hydrolase</keyword>
<dbReference type="PIRSF" id="PIRSF001221">
    <property type="entry name" value="Amidase_fungi"/>
    <property type="match status" value="1"/>
</dbReference>
<dbReference type="HOGENOM" id="CLU_009600_9_2_1"/>
<dbReference type="GeneID" id="25293950"/>
<gene>
    <name evidence="4" type="ORF">Z518_05879</name>
</gene>
<feature type="domain" description="Amidase" evidence="3">
    <location>
        <begin position="77"/>
        <end position="540"/>
    </location>
</feature>
<organism evidence="4 5">
    <name type="scientific">Rhinocladiella mackenziei CBS 650.93</name>
    <dbReference type="NCBI Taxonomy" id="1442369"/>
    <lineage>
        <taxon>Eukaryota</taxon>
        <taxon>Fungi</taxon>
        <taxon>Dikarya</taxon>
        <taxon>Ascomycota</taxon>
        <taxon>Pezizomycotina</taxon>
        <taxon>Eurotiomycetes</taxon>
        <taxon>Chaetothyriomycetidae</taxon>
        <taxon>Chaetothyriales</taxon>
        <taxon>Herpotrichiellaceae</taxon>
        <taxon>Rhinocladiella</taxon>
    </lineage>
</organism>
<dbReference type="STRING" id="1442369.A0A0D2FSD4"/>
<evidence type="ECO:0000256" key="1">
    <source>
        <dbReference type="ARBA" id="ARBA00009199"/>
    </source>
</evidence>
<evidence type="ECO:0000256" key="2">
    <source>
        <dbReference type="ARBA" id="ARBA00022801"/>
    </source>
</evidence>
<dbReference type="PANTHER" id="PTHR46072">
    <property type="entry name" value="AMIDASE-RELATED-RELATED"/>
    <property type="match status" value="1"/>
</dbReference>
<sequence length="559" mass="62179">MPLVAWENRAAAKRHSVLKAIPSAWHISADQTRSDKDYPNVLDILQIYLSDDELTITETPPMDTLAHVHAGIWSSEDVVRAYCHRAAIGHQFVNCLAEVFFDEAIETARQLDQYHRETGGLKGPLHGLPISFMDRFRIAGVETAAGFISWLGPKDTEATESLIVRHMRALGAVPFCKTNMPQSMMIAETTNNIHGSTRNPFSRLLSSGGAAGGEGALLAMKGSPFGWGTEFAGSTRIPAVFHNLYSLKVSCGRLPTHGVAASDTSLPSRNSTIAMITWDFHLLQHIAKLSLGASAFEEDPLWINMPWRESKARELTLRRPVFAVLESDGNVQPQPPIRRALRSVIQCLRRAGYQVIEWNPPSHATAVETYFKIIGADGAQATREHIKASGEPPVPMLKDWYYKPPTTPLPVTEYLALTRSQERYQTEYHNYWKDTAKSTTNGLPVDGVILPVCANVACYENTLTYFGYSAIVNLLDFTAVTFPVGYANKDLDPEPSSFVPLSKEDESLNACYRIKDDRVAFHQAPIGLQLMCRRTEEEKALKLVELILQVQVQSPAFLW</sequence>
<dbReference type="PANTHER" id="PTHR46072:SF11">
    <property type="entry name" value="AMIDASE-RELATED"/>
    <property type="match status" value="1"/>
</dbReference>
<dbReference type="EMBL" id="KN847478">
    <property type="protein sequence ID" value="KIX05007.1"/>
    <property type="molecule type" value="Genomic_DNA"/>
</dbReference>
<dbReference type="Pfam" id="PF01425">
    <property type="entry name" value="Amidase"/>
    <property type="match status" value="1"/>
</dbReference>
<evidence type="ECO:0000259" key="3">
    <source>
        <dbReference type="Pfam" id="PF01425"/>
    </source>
</evidence>
<dbReference type="OrthoDB" id="6428749at2759"/>
<reference evidence="4 5" key="1">
    <citation type="submission" date="2015-01" db="EMBL/GenBank/DDBJ databases">
        <title>The Genome Sequence of Rhinocladiella mackenzie CBS 650.93.</title>
        <authorList>
            <consortium name="The Broad Institute Genomics Platform"/>
            <person name="Cuomo C."/>
            <person name="de Hoog S."/>
            <person name="Gorbushina A."/>
            <person name="Stielow B."/>
            <person name="Teixiera M."/>
            <person name="Abouelleil A."/>
            <person name="Chapman S.B."/>
            <person name="Priest M."/>
            <person name="Young S.K."/>
            <person name="Wortman J."/>
            <person name="Nusbaum C."/>
            <person name="Birren B."/>
        </authorList>
    </citation>
    <scope>NUCLEOTIDE SEQUENCE [LARGE SCALE GENOMIC DNA]</scope>
    <source>
        <strain evidence="4 5">CBS 650.93</strain>
    </source>
</reference>
<evidence type="ECO:0000313" key="4">
    <source>
        <dbReference type="EMBL" id="KIX05007.1"/>
    </source>
</evidence>
<dbReference type="GO" id="GO:0016787">
    <property type="term" value="F:hydrolase activity"/>
    <property type="evidence" value="ECO:0007669"/>
    <property type="project" value="UniProtKB-KW"/>
</dbReference>
<keyword evidence="5" id="KW-1185">Reference proteome</keyword>
<dbReference type="InterPro" id="IPR023631">
    <property type="entry name" value="Amidase_dom"/>
</dbReference>
<evidence type="ECO:0000313" key="5">
    <source>
        <dbReference type="Proteomes" id="UP000053617"/>
    </source>
</evidence>
<dbReference type="Proteomes" id="UP000053617">
    <property type="component" value="Unassembled WGS sequence"/>
</dbReference>
<dbReference type="Gene3D" id="3.90.1300.10">
    <property type="entry name" value="Amidase signature (AS) domain"/>
    <property type="match status" value="1"/>
</dbReference>
<dbReference type="VEuPathDB" id="FungiDB:Z518_05879"/>
<accession>A0A0D2FSD4</accession>
<proteinExistence type="inferred from homology"/>
<protein>
    <recommendedName>
        <fullName evidence="3">Amidase domain-containing protein</fullName>
    </recommendedName>
</protein>
<name>A0A0D2FSD4_9EURO</name>
<dbReference type="RefSeq" id="XP_013272143.1">
    <property type="nucleotide sequence ID" value="XM_013416689.1"/>
</dbReference>
<dbReference type="AlphaFoldDB" id="A0A0D2FSD4"/>